<reference evidence="1" key="1">
    <citation type="journal article" date="2020" name="Stud. Mycol.">
        <title>101 Dothideomycetes genomes: a test case for predicting lifestyles and emergence of pathogens.</title>
        <authorList>
            <person name="Haridas S."/>
            <person name="Albert R."/>
            <person name="Binder M."/>
            <person name="Bloem J."/>
            <person name="Labutti K."/>
            <person name="Salamov A."/>
            <person name="Andreopoulos B."/>
            <person name="Baker S."/>
            <person name="Barry K."/>
            <person name="Bills G."/>
            <person name="Bluhm B."/>
            <person name="Cannon C."/>
            <person name="Castanera R."/>
            <person name="Culley D."/>
            <person name="Daum C."/>
            <person name="Ezra D."/>
            <person name="Gonzalez J."/>
            <person name="Henrissat B."/>
            <person name="Kuo A."/>
            <person name="Liang C."/>
            <person name="Lipzen A."/>
            <person name="Lutzoni F."/>
            <person name="Magnuson J."/>
            <person name="Mondo S."/>
            <person name="Nolan M."/>
            <person name="Ohm R."/>
            <person name="Pangilinan J."/>
            <person name="Park H.-J."/>
            <person name="Ramirez L."/>
            <person name="Alfaro M."/>
            <person name="Sun H."/>
            <person name="Tritt A."/>
            <person name="Yoshinaga Y."/>
            <person name="Zwiers L.-H."/>
            <person name="Turgeon B."/>
            <person name="Goodwin S."/>
            <person name="Spatafora J."/>
            <person name="Crous P."/>
            <person name="Grigoriev I."/>
        </authorList>
    </citation>
    <scope>NUCLEOTIDE SEQUENCE</scope>
    <source>
        <strain evidence="1">CBS 113979</strain>
    </source>
</reference>
<dbReference type="AlphaFoldDB" id="A0A6G1H0W8"/>
<sequence length="100" mass="11319">MPDTAAEVTRQLTADELLKHPEFNHVTWPLKPDKAGVLTVAKDRRGGPVDISYEIHGHGPKHLIVWFLSSFHRQTQVYDMSESLNGCLLPHCHDHQSLSQ</sequence>
<accession>A0A6G1H0W8</accession>
<protein>
    <submittedName>
        <fullName evidence="1">Uncharacterized protein</fullName>
    </submittedName>
</protein>
<proteinExistence type="predicted"/>
<evidence type="ECO:0000313" key="1">
    <source>
        <dbReference type="EMBL" id="KAF1986702.1"/>
    </source>
</evidence>
<evidence type="ECO:0000313" key="2">
    <source>
        <dbReference type="Proteomes" id="UP000800041"/>
    </source>
</evidence>
<dbReference type="OrthoDB" id="19657at2759"/>
<dbReference type="Proteomes" id="UP000800041">
    <property type="component" value="Unassembled WGS sequence"/>
</dbReference>
<keyword evidence="2" id="KW-1185">Reference proteome</keyword>
<gene>
    <name evidence="1" type="ORF">K402DRAFT_393323</name>
</gene>
<dbReference type="EMBL" id="ML977155">
    <property type="protein sequence ID" value="KAF1986702.1"/>
    <property type="molecule type" value="Genomic_DNA"/>
</dbReference>
<name>A0A6G1H0W8_9PEZI</name>
<organism evidence="1 2">
    <name type="scientific">Aulographum hederae CBS 113979</name>
    <dbReference type="NCBI Taxonomy" id="1176131"/>
    <lineage>
        <taxon>Eukaryota</taxon>
        <taxon>Fungi</taxon>
        <taxon>Dikarya</taxon>
        <taxon>Ascomycota</taxon>
        <taxon>Pezizomycotina</taxon>
        <taxon>Dothideomycetes</taxon>
        <taxon>Pleosporomycetidae</taxon>
        <taxon>Aulographales</taxon>
        <taxon>Aulographaceae</taxon>
    </lineage>
</organism>